<dbReference type="EMBL" id="FWXZ01000001">
    <property type="protein sequence ID" value="SMC42789.1"/>
    <property type="molecule type" value="Genomic_DNA"/>
</dbReference>
<gene>
    <name evidence="1" type="ORF">SAMN06297397_0891</name>
</gene>
<name>A0AC61PJE7_9FIRM</name>
<organism evidence="1 2">
    <name type="scientific">Aristaeella lactis</name>
    <dbReference type="NCBI Taxonomy" id="3046383"/>
    <lineage>
        <taxon>Bacteria</taxon>
        <taxon>Bacillati</taxon>
        <taxon>Bacillota</taxon>
        <taxon>Clostridia</taxon>
        <taxon>Eubacteriales</taxon>
        <taxon>Aristaeellaceae</taxon>
        <taxon>Aristaeella</taxon>
    </lineage>
</organism>
<dbReference type="Proteomes" id="UP000192328">
    <property type="component" value="Unassembled WGS sequence"/>
</dbReference>
<protein>
    <submittedName>
        <fullName evidence="1">Transcriptional attenuator, LytR family</fullName>
    </submittedName>
</protein>
<sequence length="352" mass="39459">MKKITSTIIKLTALLLLLSLLPLAATAEAKEEEAHWESFLLICNEGMNNDKGNAGNTLMVAAMEPNLGKIHLMMFTWDTFIDYEGYDVPQKLDMPYRNNGPEEAVRVFNENFGLNINHYLSLNYLNLASLIDEYGGINVDITRAERNALNGMVASKKIRLQEQVASGELGQTVIDMLAQEYYLNDFGPNTHLNGLQAVGFGWLQYDSVYNCCERDSEVVAALFHSAGSFIADKVALYTNESGEPKDTYGRRAINMDDISEEDYKFLRQQIAPIFNMSVNNMEEEEIRSITLALARIAYQAEREGTSIFDLIKSTVLPLEATKPYDMVAGTKGHLIDKEANIAAVKEFLYSDK</sequence>
<comment type="caution">
    <text evidence="1">The sequence shown here is derived from an EMBL/GenBank/DDBJ whole genome shotgun (WGS) entry which is preliminary data.</text>
</comment>
<reference evidence="1" key="1">
    <citation type="submission" date="2017-04" db="EMBL/GenBank/DDBJ databases">
        <authorList>
            <person name="Varghese N."/>
            <person name="Submissions S."/>
        </authorList>
    </citation>
    <scope>NUCLEOTIDE SEQUENCE</scope>
    <source>
        <strain evidence="1">WTE2008</strain>
    </source>
</reference>
<keyword evidence="2" id="KW-1185">Reference proteome</keyword>
<accession>A0AC61PJE7</accession>
<proteinExistence type="predicted"/>
<evidence type="ECO:0000313" key="2">
    <source>
        <dbReference type="Proteomes" id="UP000192328"/>
    </source>
</evidence>
<evidence type="ECO:0000313" key="1">
    <source>
        <dbReference type="EMBL" id="SMC42789.1"/>
    </source>
</evidence>